<comment type="similarity">
    <text evidence="1 4">Belongs to the aldehyde dehydrogenase family.</text>
</comment>
<dbReference type="InterPro" id="IPR016162">
    <property type="entry name" value="Ald_DH_N"/>
</dbReference>
<gene>
    <name evidence="7" type="primary">ald_1</name>
    <name evidence="7" type="ORF">CCUG63697_00460</name>
</gene>
<dbReference type="Gene3D" id="3.40.309.10">
    <property type="entry name" value="Aldehyde Dehydrogenase, Chain A, domain 2"/>
    <property type="match status" value="1"/>
</dbReference>
<feature type="domain" description="Aldehyde dehydrogenase" evidence="6">
    <location>
        <begin position="60"/>
        <end position="524"/>
    </location>
</feature>
<keyword evidence="5" id="KW-1133">Transmembrane helix</keyword>
<feature type="active site" evidence="3">
    <location>
        <position position="299"/>
    </location>
</feature>
<dbReference type="InterPro" id="IPR016161">
    <property type="entry name" value="Ald_DH/histidinol_DH"/>
</dbReference>
<keyword evidence="5" id="KW-0812">Transmembrane</keyword>
<evidence type="ECO:0000256" key="3">
    <source>
        <dbReference type="PROSITE-ProRule" id="PRU10007"/>
    </source>
</evidence>
<dbReference type="Proteomes" id="UP000295165">
    <property type="component" value="Unassembled WGS sequence"/>
</dbReference>
<dbReference type="Gene3D" id="3.40.605.10">
    <property type="entry name" value="Aldehyde Dehydrogenase, Chain A, domain 1"/>
    <property type="match status" value="1"/>
</dbReference>
<feature type="transmembrane region" description="Helical" evidence="5">
    <location>
        <begin position="12"/>
        <end position="31"/>
    </location>
</feature>
<dbReference type="InterPro" id="IPR026460">
    <property type="entry name" value="Aldehyde_dehydrogenase_Rv0768"/>
</dbReference>
<dbReference type="EC" id="1.2.1.83" evidence="7"/>
<evidence type="ECO:0000313" key="7">
    <source>
        <dbReference type="EMBL" id="TDZ51989.1"/>
    </source>
</evidence>
<evidence type="ECO:0000256" key="4">
    <source>
        <dbReference type="RuleBase" id="RU003345"/>
    </source>
</evidence>
<evidence type="ECO:0000256" key="2">
    <source>
        <dbReference type="ARBA" id="ARBA00023002"/>
    </source>
</evidence>
<dbReference type="CDD" id="cd07089">
    <property type="entry name" value="ALDH_CddD-AldA-like"/>
    <property type="match status" value="1"/>
</dbReference>
<keyword evidence="5" id="KW-0472">Membrane</keyword>
<comment type="caution">
    <text evidence="7">The sequence shown here is derived from an EMBL/GenBank/DDBJ whole genome shotgun (WGS) entry which is preliminary data.</text>
</comment>
<organism evidence="7 8">
    <name type="scientific">Mycobacteroides franklinii</name>
    <dbReference type="NCBI Taxonomy" id="948102"/>
    <lineage>
        <taxon>Bacteria</taxon>
        <taxon>Bacillati</taxon>
        <taxon>Actinomycetota</taxon>
        <taxon>Actinomycetes</taxon>
        <taxon>Mycobacteriales</taxon>
        <taxon>Mycobacteriaceae</taxon>
        <taxon>Mycobacteroides</taxon>
    </lineage>
</organism>
<evidence type="ECO:0000259" key="6">
    <source>
        <dbReference type="Pfam" id="PF00171"/>
    </source>
</evidence>
<protein>
    <submittedName>
        <fullName evidence="7">3-succinoylsemialdehyde-pyridine dehydrogenase</fullName>
        <ecNumber evidence="7">1.2.1.83</ecNumber>
    </submittedName>
</protein>
<name>A0A4R8RBR3_9MYCO</name>
<dbReference type="InterPro" id="IPR029510">
    <property type="entry name" value="Ald_DH_CS_GLU"/>
</dbReference>
<dbReference type="EMBL" id="PECC01000026">
    <property type="protein sequence ID" value="TDZ51989.1"/>
    <property type="molecule type" value="Genomic_DNA"/>
</dbReference>
<dbReference type="PROSITE" id="PS00687">
    <property type="entry name" value="ALDEHYDE_DEHYDR_GLU"/>
    <property type="match status" value="1"/>
</dbReference>
<evidence type="ECO:0000256" key="5">
    <source>
        <dbReference type="SAM" id="Phobius"/>
    </source>
</evidence>
<keyword evidence="8" id="KW-1185">Reference proteome</keyword>
<proteinExistence type="inferred from homology"/>
<dbReference type="NCBIfam" id="TIGR04284">
    <property type="entry name" value="aldehy_Rv0768"/>
    <property type="match status" value="1"/>
</dbReference>
<evidence type="ECO:0000256" key="1">
    <source>
        <dbReference type="ARBA" id="ARBA00009986"/>
    </source>
</evidence>
<accession>A0A4R8RBR3</accession>
<dbReference type="Pfam" id="PF00171">
    <property type="entry name" value="Aldedh"/>
    <property type="match status" value="1"/>
</dbReference>
<evidence type="ECO:0000313" key="8">
    <source>
        <dbReference type="Proteomes" id="UP000295165"/>
    </source>
</evidence>
<dbReference type="GO" id="GO:0016620">
    <property type="term" value="F:oxidoreductase activity, acting on the aldehyde or oxo group of donors, NAD or NADP as acceptor"/>
    <property type="evidence" value="ECO:0007669"/>
    <property type="project" value="InterPro"/>
</dbReference>
<reference evidence="7 8" key="1">
    <citation type="journal article" date="2019" name="Sci. Rep.">
        <title>Extended insight into the Mycobacterium chelonae-abscessus complex through whole genome sequencing of Mycobacterium salmoniphilum outbreak and Mycobacterium salmoniphilum-like strains.</title>
        <authorList>
            <person name="Behra P.R.K."/>
            <person name="Das S."/>
            <person name="Pettersson B.M.F."/>
            <person name="Shirreff L."/>
            <person name="DuCote T."/>
            <person name="Jacobsson K.G."/>
            <person name="Ennis D.G."/>
            <person name="Kirsebom L.A."/>
        </authorList>
    </citation>
    <scope>NUCLEOTIDE SEQUENCE [LARGE SCALE GENOMIC DNA]</scope>
    <source>
        <strain evidence="7 8">CCUG 63697</strain>
    </source>
</reference>
<dbReference type="SUPFAM" id="SSF53720">
    <property type="entry name" value="ALDH-like"/>
    <property type="match status" value="1"/>
</dbReference>
<keyword evidence="2 4" id="KW-0560">Oxidoreductase</keyword>
<dbReference type="PANTHER" id="PTHR42804:SF1">
    <property type="entry name" value="ALDEHYDE DEHYDROGENASE-RELATED"/>
    <property type="match status" value="1"/>
</dbReference>
<dbReference type="AlphaFoldDB" id="A0A4R8RBR3"/>
<dbReference type="PANTHER" id="PTHR42804">
    <property type="entry name" value="ALDEHYDE DEHYDROGENASE"/>
    <property type="match status" value="1"/>
</dbReference>
<sequence length="529" mass="56111">MLSTINYWERPGYGLAMVGFAWLWFVSMEWTSVQNWRQGEMTLLADGDSELFIDGKLVPGSAGRFPTVNPATEEVLGTAADADADDMGNAIEAARRAFDDTDWSRDVGLRVQCLRQLCEGMKAHIEELRELTIAEVGAPRMLTAGAQLEGPVDDLRFAADTAESFDWNADLGVASPMGIKTRRTLAREAVGVVGAVTPWNFPHQINLAKVGPALAAGNTLILKPAPDTPWCAAVLGRIIAEHTDFPPGVVNIVTSSDHRIGAQLSTDPRVDMVSFTGSTTTGRTVMTDAAATVKKVFLELGGKSAFIVLDDADLGAACSIAAFTAAMHAGQGCAITTRLVVPRARYDDAVQAAAATMGSLRPGDPTKPGTICGPVISARQRDRVQSYLDLAVTEGGSFACGGGRPEGRDRGFFIEPTVVAGLTNEARVAREEIFGPVLVVIAHDGDNDAVRIANDSPYGLSGTVFSGDDERAVRVASRLRVGTVNVNGGVWYSADVPFGGYKQSGNGREMGVAGFEEYLETKVIATAVK</sequence>
<dbReference type="FunFam" id="3.40.605.10:FF:000007">
    <property type="entry name" value="NAD/NADP-dependent betaine aldehyde dehydrogenase"/>
    <property type="match status" value="1"/>
</dbReference>
<dbReference type="InterPro" id="IPR016163">
    <property type="entry name" value="Ald_DH_C"/>
</dbReference>
<dbReference type="InterPro" id="IPR015590">
    <property type="entry name" value="Aldehyde_DH_dom"/>
</dbReference>